<keyword evidence="3" id="KW-1185">Reference proteome</keyword>
<dbReference type="Proteomes" id="UP001176940">
    <property type="component" value="Unassembled WGS sequence"/>
</dbReference>
<evidence type="ECO:0000256" key="1">
    <source>
        <dbReference type="SAM" id="Phobius"/>
    </source>
</evidence>
<evidence type="ECO:0000313" key="3">
    <source>
        <dbReference type="Proteomes" id="UP001176940"/>
    </source>
</evidence>
<organism evidence="2 3">
    <name type="scientific">Ranitomeya imitator</name>
    <name type="common">mimic poison frog</name>
    <dbReference type="NCBI Taxonomy" id="111125"/>
    <lineage>
        <taxon>Eukaryota</taxon>
        <taxon>Metazoa</taxon>
        <taxon>Chordata</taxon>
        <taxon>Craniata</taxon>
        <taxon>Vertebrata</taxon>
        <taxon>Euteleostomi</taxon>
        <taxon>Amphibia</taxon>
        <taxon>Batrachia</taxon>
        <taxon>Anura</taxon>
        <taxon>Neobatrachia</taxon>
        <taxon>Hyloidea</taxon>
        <taxon>Dendrobatidae</taxon>
        <taxon>Dendrobatinae</taxon>
        <taxon>Ranitomeya</taxon>
    </lineage>
</organism>
<proteinExistence type="predicted"/>
<evidence type="ECO:0000313" key="2">
    <source>
        <dbReference type="EMBL" id="CAJ0916043.1"/>
    </source>
</evidence>
<keyword evidence="1" id="KW-0812">Transmembrane</keyword>
<reference evidence="2" key="1">
    <citation type="submission" date="2023-07" db="EMBL/GenBank/DDBJ databases">
        <authorList>
            <person name="Stuckert A."/>
        </authorList>
    </citation>
    <scope>NUCLEOTIDE SEQUENCE</scope>
</reference>
<comment type="caution">
    <text evidence="2">The sequence shown here is derived from an EMBL/GenBank/DDBJ whole genome shotgun (WGS) entry which is preliminary data.</text>
</comment>
<sequence length="234" mass="26349">MFQLMEHEEQLQPTRATSSKETIICKLDKTKIKQNALVPTHYHTRLCRHTLPHEVLSPHITTRSSAPTHYHTRLCPHTLPHEAASPHITTRGSVPTHYHMRLHPHTLPHEASSSHITTRGCVPTHYHTRLCLHTLPHEAASPHITTRGSVPTHNHTRLRPHTLPHEAPSPTLPQAALPFYVIQQLQPRPLLMHPMILFALAAAAWHWLLQLGKAYCACASEDCIANANYGGQVL</sequence>
<gene>
    <name evidence="2" type="ORF">RIMI_LOCUS181621</name>
</gene>
<keyword evidence="1" id="KW-0472">Membrane</keyword>
<feature type="transmembrane region" description="Helical" evidence="1">
    <location>
        <begin position="190"/>
        <end position="208"/>
    </location>
</feature>
<name>A0ABN9KML5_9NEOB</name>
<keyword evidence="1" id="KW-1133">Transmembrane helix</keyword>
<accession>A0ABN9KML5</accession>
<protein>
    <submittedName>
        <fullName evidence="2">Uncharacterized protein</fullName>
    </submittedName>
</protein>
<dbReference type="EMBL" id="CAUEEQ010000181">
    <property type="protein sequence ID" value="CAJ0916043.1"/>
    <property type="molecule type" value="Genomic_DNA"/>
</dbReference>